<evidence type="ECO:0000313" key="2">
    <source>
        <dbReference type="EMBL" id="RFU96024.1"/>
    </source>
</evidence>
<dbReference type="PANTHER" id="PTHR33886:SF8">
    <property type="entry name" value="UNSATURATED RHAMNOGALACTURONAN HYDROLASE (EUROFUNG)"/>
    <property type="match status" value="1"/>
</dbReference>
<keyword evidence="1 2" id="KW-0378">Hydrolase</keyword>
<reference evidence="3" key="1">
    <citation type="submission" date="2018-08" db="EMBL/GenBank/DDBJ databases">
        <authorList>
            <person name="Grouzdev D.S."/>
            <person name="Krutkina M.S."/>
        </authorList>
    </citation>
    <scope>NUCLEOTIDE SEQUENCE [LARGE SCALE GENOMIC DNA]</scope>
    <source>
        <strain evidence="3">4-11</strain>
    </source>
</reference>
<dbReference type="SUPFAM" id="SSF48208">
    <property type="entry name" value="Six-hairpin glycosidases"/>
    <property type="match status" value="1"/>
</dbReference>
<evidence type="ECO:0000313" key="3">
    <source>
        <dbReference type="Proteomes" id="UP000264002"/>
    </source>
</evidence>
<dbReference type="InterPro" id="IPR012341">
    <property type="entry name" value="6hp_glycosidase-like_sf"/>
</dbReference>
<dbReference type="GO" id="GO:0016787">
    <property type="term" value="F:hydrolase activity"/>
    <property type="evidence" value="ECO:0007669"/>
    <property type="project" value="UniProtKB-KW"/>
</dbReference>
<dbReference type="Proteomes" id="UP000264002">
    <property type="component" value="Unassembled WGS sequence"/>
</dbReference>
<protein>
    <submittedName>
        <fullName evidence="2">Glycosyl hydrolase</fullName>
    </submittedName>
</protein>
<dbReference type="OrthoDB" id="6381507at2"/>
<dbReference type="GO" id="GO:0005975">
    <property type="term" value="P:carbohydrate metabolic process"/>
    <property type="evidence" value="ECO:0007669"/>
    <property type="project" value="InterPro"/>
</dbReference>
<dbReference type="PANTHER" id="PTHR33886">
    <property type="entry name" value="UNSATURATED RHAMNOGALACTURONAN HYDROLASE (EUROFUNG)"/>
    <property type="match status" value="1"/>
</dbReference>
<dbReference type="InterPro" id="IPR010905">
    <property type="entry name" value="Glyco_hydro_88"/>
</dbReference>
<gene>
    <name evidence="2" type="ORF">DYP60_00080</name>
</gene>
<reference evidence="2 3" key="2">
    <citation type="submission" date="2018-09" db="EMBL/GenBank/DDBJ databases">
        <title>Genome of Sphaerochaeta halotolerans strain 4-11.</title>
        <authorList>
            <person name="Nazina T.N."/>
            <person name="Sokolova D.S."/>
        </authorList>
    </citation>
    <scope>NUCLEOTIDE SEQUENCE [LARGE SCALE GENOMIC DNA]</scope>
    <source>
        <strain evidence="2 3">4-11</strain>
    </source>
</reference>
<comment type="caution">
    <text evidence="2">The sequence shown here is derived from an EMBL/GenBank/DDBJ whole genome shotgun (WGS) entry which is preliminary data.</text>
</comment>
<proteinExistence type="predicted"/>
<keyword evidence="3" id="KW-1185">Reference proteome</keyword>
<dbReference type="EMBL" id="QUWK01000001">
    <property type="protein sequence ID" value="RFU96024.1"/>
    <property type="molecule type" value="Genomic_DNA"/>
</dbReference>
<dbReference type="AlphaFoldDB" id="A0A372MJV9"/>
<dbReference type="RefSeq" id="WP_117328842.1">
    <property type="nucleotide sequence ID" value="NZ_QUWK01000001.1"/>
</dbReference>
<evidence type="ECO:0000256" key="1">
    <source>
        <dbReference type="ARBA" id="ARBA00022801"/>
    </source>
</evidence>
<dbReference type="Gene3D" id="1.50.10.10">
    <property type="match status" value="1"/>
</dbReference>
<sequence length="366" mass="41956">MMDRGERLSLKLAESVVSRYKPSQMRWHYEHGLVIHSCLLVGEAYDREEIFQWAYAMYDPMVGRDGQIATYRLGEYNLDQINAGRNLFALYDKTKEKRFLQAAQLLKSQLNSHPRTLSGVFWHKEIYPWQIWLDGVYMQGPFNAQFCKVSGDTTGFDDTVDQVIKVYQILRDPKTGLLYHAYDESRGQRWSDAETGLSPHFWGRAIGWYCMAILDILDFLPETHPKRGELGHILTQVLDSLLPYQSESGMWYQIVDNSEAEENYLESSCSSMFAYSFLKAIRVGISTNEVYRKQAMLAIEDIKAQYLREDKKGQLHLGGICSVAGLGGNPYRDGSMHYYVCEPVVEDDFKGVGSYILACLEAEQSS</sequence>
<organism evidence="2 3">
    <name type="scientific">Sphaerochaeta halotolerans</name>
    <dbReference type="NCBI Taxonomy" id="2293840"/>
    <lineage>
        <taxon>Bacteria</taxon>
        <taxon>Pseudomonadati</taxon>
        <taxon>Spirochaetota</taxon>
        <taxon>Spirochaetia</taxon>
        <taxon>Spirochaetales</taxon>
        <taxon>Sphaerochaetaceae</taxon>
        <taxon>Sphaerochaeta</taxon>
    </lineage>
</organism>
<name>A0A372MJV9_9SPIR</name>
<dbReference type="InterPro" id="IPR008928">
    <property type="entry name" value="6-hairpin_glycosidase_sf"/>
</dbReference>
<dbReference type="InterPro" id="IPR052043">
    <property type="entry name" value="PolySaccharide_Degr_Enz"/>
</dbReference>
<dbReference type="Pfam" id="PF07470">
    <property type="entry name" value="Glyco_hydro_88"/>
    <property type="match status" value="1"/>
</dbReference>
<accession>A0A372MJV9</accession>